<dbReference type="InterPro" id="IPR024079">
    <property type="entry name" value="MetalloPept_cat_dom_sf"/>
</dbReference>
<dbReference type="SUPFAM" id="SSF55486">
    <property type="entry name" value="Metalloproteases ('zincins'), catalytic domain"/>
    <property type="match status" value="1"/>
</dbReference>
<dbReference type="Pfam" id="PF00413">
    <property type="entry name" value="Peptidase_M10"/>
    <property type="match status" value="1"/>
</dbReference>
<dbReference type="GO" id="GO:0008270">
    <property type="term" value="F:zinc ion binding"/>
    <property type="evidence" value="ECO:0007669"/>
    <property type="project" value="InterPro"/>
</dbReference>
<evidence type="ECO:0000259" key="6">
    <source>
        <dbReference type="Pfam" id="PF00413"/>
    </source>
</evidence>
<evidence type="ECO:0000256" key="5">
    <source>
        <dbReference type="SAM" id="SignalP"/>
    </source>
</evidence>
<dbReference type="GO" id="GO:0004222">
    <property type="term" value="F:metalloendopeptidase activity"/>
    <property type="evidence" value="ECO:0007669"/>
    <property type="project" value="InterPro"/>
</dbReference>
<keyword evidence="2" id="KW-0479">Metal-binding</keyword>
<dbReference type="Proteomes" id="UP000198374">
    <property type="component" value="Unassembled WGS sequence"/>
</dbReference>
<evidence type="ECO:0000256" key="3">
    <source>
        <dbReference type="ARBA" id="ARBA00022801"/>
    </source>
</evidence>
<dbReference type="AlphaFoldDB" id="A0A1Z5I8L4"/>
<dbReference type="GO" id="GO:0031012">
    <property type="term" value="C:extracellular matrix"/>
    <property type="evidence" value="ECO:0007669"/>
    <property type="project" value="InterPro"/>
</dbReference>
<keyword evidence="5" id="KW-0732">Signal</keyword>
<accession>A0A1Z5I8L4</accession>
<protein>
    <recommendedName>
        <fullName evidence="6">Peptidase M10 metallopeptidase domain-containing protein</fullName>
    </recommendedName>
</protein>
<feature type="signal peptide" evidence="5">
    <location>
        <begin position="1"/>
        <end position="27"/>
    </location>
</feature>
<reference evidence="7 8" key="1">
    <citation type="submission" date="2015-11" db="EMBL/GenBank/DDBJ databases">
        <title>Draft genome sequences of new species of the genus Lactobacillus isolated from orchardgrass silage.</title>
        <authorList>
            <person name="Tohno M."/>
            <person name="Tanizawa Y."/>
            <person name="Arita M."/>
        </authorList>
    </citation>
    <scope>NUCLEOTIDE SEQUENCE [LARGE SCALE GENOMIC DNA]</scope>
    <source>
        <strain evidence="7 8">IWT30</strain>
    </source>
</reference>
<evidence type="ECO:0000313" key="8">
    <source>
        <dbReference type="Proteomes" id="UP000198374"/>
    </source>
</evidence>
<keyword evidence="3" id="KW-0378">Hydrolase</keyword>
<gene>
    <name evidence="7" type="ORF">IWT30_00066</name>
</gene>
<dbReference type="EMBL" id="BCMF01000001">
    <property type="protein sequence ID" value="GAW98123.1"/>
    <property type="molecule type" value="Genomic_DNA"/>
</dbReference>
<feature type="domain" description="Peptidase M10 metallopeptidase" evidence="6">
    <location>
        <begin position="69"/>
        <end position="216"/>
    </location>
</feature>
<dbReference type="InterPro" id="IPR001818">
    <property type="entry name" value="Pept_M10_metallopeptidase"/>
</dbReference>
<keyword evidence="4" id="KW-0862">Zinc</keyword>
<feature type="chain" id="PRO_5038807282" description="Peptidase M10 metallopeptidase domain-containing protein" evidence="5">
    <location>
        <begin position="28"/>
        <end position="217"/>
    </location>
</feature>
<organism evidence="7 8">
    <name type="scientific">Secundilactobacillus mixtipabuli</name>
    <dbReference type="NCBI Taxonomy" id="1435342"/>
    <lineage>
        <taxon>Bacteria</taxon>
        <taxon>Bacillati</taxon>
        <taxon>Bacillota</taxon>
        <taxon>Bacilli</taxon>
        <taxon>Lactobacillales</taxon>
        <taxon>Lactobacillaceae</taxon>
        <taxon>Secundilactobacillus</taxon>
    </lineage>
</organism>
<evidence type="ECO:0000256" key="4">
    <source>
        <dbReference type="ARBA" id="ARBA00022833"/>
    </source>
</evidence>
<dbReference type="Gene3D" id="3.40.390.10">
    <property type="entry name" value="Collagenase (Catalytic Domain)"/>
    <property type="match status" value="1"/>
</dbReference>
<evidence type="ECO:0000313" key="7">
    <source>
        <dbReference type="EMBL" id="GAW98123.1"/>
    </source>
</evidence>
<keyword evidence="1" id="KW-0645">Protease</keyword>
<dbReference type="OrthoDB" id="2148705at2"/>
<dbReference type="GO" id="GO:0006508">
    <property type="term" value="P:proteolysis"/>
    <property type="evidence" value="ECO:0007669"/>
    <property type="project" value="UniProtKB-KW"/>
</dbReference>
<keyword evidence="8" id="KW-1185">Reference proteome</keyword>
<comment type="caution">
    <text evidence="7">The sequence shown here is derived from an EMBL/GenBank/DDBJ whole genome shotgun (WGS) entry which is preliminary data.</text>
</comment>
<evidence type="ECO:0000256" key="1">
    <source>
        <dbReference type="ARBA" id="ARBA00022670"/>
    </source>
</evidence>
<sequence length="217" mass="23005" precursor="true">MNNRLMGTLLTFVAVVAGLSFATPSHASAKVVTDADATEAVKTAVSFGTAKADGGAATGKASLTPAAKRWATTTITYKIASGSSYYKSVWSSAVKTWNRSGVVKLVATSGKADITLSNANSPMGKNDSTVGITYSSYFNDKTMNGLAVMASAKSYVYTNVANRYHYSKGERTNVAEHELGHALGLEHNVGKHSVMYYATRDQSVSKPDVNGLVHSYR</sequence>
<proteinExistence type="predicted"/>
<evidence type="ECO:0000256" key="2">
    <source>
        <dbReference type="ARBA" id="ARBA00022723"/>
    </source>
</evidence>
<name>A0A1Z5I8L4_9LACO</name>
<dbReference type="RefSeq" id="WP_089107967.1">
    <property type="nucleotide sequence ID" value="NZ_BCMF01000001.1"/>
</dbReference>